<proteinExistence type="predicted"/>
<dbReference type="EMBL" id="GBXM01036688">
    <property type="protein sequence ID" value="JAH71889.1"/>
    <property type="molecule type" value="Transcribed_RNA"/>
</dbReference>
<sequence>MRSSYVSSYFPDTSGKALFTGMMLLEVDREPYNHNVIK</sequence>
<reference evidence="1" key="1">
    <citation type="submission" date="2014-11" db="EMBL/GenBank/DDBJ databases">
        <authorList>
            <person name="Amaro Gonzalez C."/>
        </authorList>
    </citation>
    <scope>NUCLEOTIDE SEQUENCE</scope>
</reference>
<accession>A0A0E9V189</accession>
<organism evidence="1">
    <name type="scientific">Anguilla anguilla</name>
    <name type="common">European freshwater eel</name>
    <name type="synonym">Muraena anguilla</name>
    <dbReference type="NCBI Taxonomy" id="7936"/>
    <lineage>
        <taxon>Eukaryota</taxon>
        <taxon>Metazoa</taxon>
        <taxon>Chordata</taxon>
        <taxon>Craniata</taxon>
        <taxon>Vertebrata</taxon>
        <taxon>Euteleostomi</taxon>
        <taxon>Actinopterygii</taxon>
        <taxon>Neopterygii</taxon>
        <taxon>Teleostei</taxon>
        <taxon>Anguilliformes</taxon>
        <taxon>Anguillidae</taxon>
        <taxon>Anguilla</taxon>
    </lineage>
</organism>
<protein>
    <submittedName>
        <fullName evidence="1">Uncharacterized protein</fullName>
    </submittedName>
</protein>
<name>A0A0E9V189_ANGAN</name>
<evidence type="ECO:0000313" key="1">
    <source>
        <dbReference type="EMBL" id="JAH71889.1"/>
    </source>
</evidence>
<dbReference type="AlphaFoldDB" id="A0A0E9V189"/>
<reference evidence="1" key="2">
    <citation type="journal article" date="2015" name="Fish Shellfish Immunol.">
        <title>Early steps in the European eel (Anguilla anguilla)-Vibrio vulnificus interaction in the gills: Role of the RtxA13 toxin.</title>
        <authorList>
            <person name="Callol A."/>
            <person name="Pajuelo D."/>
            <person name="Ebbesson L."/>
            <person name="Teles M."/>
            <person name="MacKenzie S."/>
            <person name="Amaro C."/>
        </authorList>
    </citation>
    <scope>NUCLEOTIDE SEQUENCE</scope>
</reference>